<keyword evidence="2" id="KW-0548">Nucleotidyltransferase</keyword>
<proteinExistence type="predicted"/>
<dbReference type="EC" id="2.7.7.49" evidence="1"/>
<dbReference type="InterPro" id="IPR043502">
    <property type="entry name" value="DNA/RNA_pol_sf"/>
</dbReference>
<evidence type="ECO:0000256" key="4">
    <source>
        <dbReference type="ARBA" id="ARBA00022759"/>
    </source>
</evidence>
<dbReference type="FunFam" id="3.10.20.370:FF:000001">
    <property type="entry name" value="Retrovirus-related Pol polyprotein from transposon 17.6-like protein"/>
    <property type="match status" value="1"/>
</dbReference>
<gene>
    <name evidence="8" type="primary">pol_1124</name>
    <name evidence="8" type="ORF">AVEN_140934_1</name>
</gene>
<organism evidence="8 9">
    <name type="scientific">Araneus ventricosus</name>
    <name type="common">Orbweaver spider</name>
    <name type="synonym">Epeira ventricosa</name>
    <dbReference type="NCBI Taxonomy" id="182803"/>
    <lineage>
        <taxon>Eukaryota</taxon>
        <taxon>Metazoa</taxon>
        <taxon>Ecdysozoa</taxon>
        <taxon>Arthropoda</taxon>
        <taxon>Chelicerata</taxon>
        <taxon>Arachnida</taxon>
        <taxon>Araneae</taxon>
        <taxon>Araneomorphae</taxon>
        <taxon>Entelegynae</taxon>
        <taxon>Araneoidea</taxon>
        <taxon>Araneidae</taxon>
        <taxon>Araneus</taxon>
    </lineage>
</organism>
<dbReference type="SUPFAM" id="SSF56672">
    <property type="entry name" value="DNA/RNA polymerases"/>
    <property type="match status" value="1"/>
</dbReference>
<protein>
    <recommendedName>
        <fullName evidence="1">RNA-directed DNA polymerase</fullName>
        <ecNumber evidence="1">2.7.7.49</ecNumber>
    </recommendedName>
</protein>
<accession>A0A4Y2GAH7</accession>
<dbReference type="PANTHER" id="PTHR37984">
    <property type="entry name" value="PROTEIN CBG26694"/>
    <property type="match status" value="1"/>
</dbReference>
<comment type="caution">
    <text evidence="8">The sequence shown here is derived from an EMBL/GenBank/DDBJ whole genome shotgun (WGS) entry which is preliminary data.</text>
</comment>
<dbReference type="EMBL" id="BGPR01001312">
    <property type="protein sequence ID" value="GBM50822.1"/>
    <property type="molecule type" value="Genomic_DNA"/>
</dbReference>
<feature type="domain" description="Reverse transcriptase/retrotransposon-derived protein RNase H-like" evidence="7">
    <location>
        <begin position="97"/>
        <end position="195"/>
    </location>
</feature>
<dbReference type="GO" id="GO:0004519">
    <property type="term" value="F:endonuclease activity"/>
    <property type="evidence" value="ECO:0007669"/>
    <property type="project" value="UniProtKB-KW"/>
</dbReference>
<dbReference type="OrthoDB" id="425619at2759"/>
<keyword evidence="3" id="KW-0540">Nuclease</keyword>
<evidence type="ECO:0000313" key="8">
    <source>
        <dbReference type="EMBL" id="GBM50822.1"/>
    </source>
</evidence>
<evidence type="ECO:0000313" key="9">
    <source>
        <dbReference type="Proteomes" id="UP000499080"/>
    </source>
</evidence>
<evidence type="ECO:0000256" key="5">
    <source>
        <dbReference type="ARBA" id="ARBA00022918"/>
    </source>
</evidence>
<keyword evidence="5" id="KW-0695">RNA-directed DNA polymerase</keyword>
<dbReference type="Pfam" id="PF17919">
    <property type="entry name" value="RT_RNaseH_2"/>
    <property type="match status" value="1"/>
</dbReference>
<dbReference type="PANTHER" id="PTHR37984:SF5">
    <property type="entry name" value="PROTEIN NYNRIN-LIKE"/>
    <property type="match status" value="1"/>
</dbReference>
<dbReference type="GO" id="GO:0003964">
    <property type="term" value="F:RNA-directed DNA polymerase activity"/>
    <property type="evidence" value="ECO:0007669"/>
    <property type="project" value="UniProtKB-KW"/>
</dbReference>
<dbReference type="Gene3D" id="3.10.20.370">
    <property type="match status" value="1"/>
</dbReference>
<evidence type="ECO:0000256" key="1">
    <source>
        <dbReference type="ARBA" id="ARBA00012493"/>
    </source>
</evidence>
<evidence type="ECO:0000256" key="2">
    <source>
        <dbReference type="ARBA" id="ARBA00022695"/>
    </source>
</evidence>
<keyword evidence="4" id="KW-0255">Endonuclease</keyword>
<dbReference type="CDD" id="cd09274">
    <property type="entry name" value="RNase_HI_RT_Ty3"/>
    <property type="match status" value="1"/>
</dbReference>
<evidence type="ECO:0000256" key="6">
    <source>
        <dbReference type="ARBA" id="ARBA00023268"/>
    </source>
</evidence>
<keyword evidence="4" id="KW-0378">Hydrolase</keyword>
<dbReference type="Proteomes" id="UP000499080">
    <property type="component" value="Unassembled WGS sequence"/>
</dbReference>
<dbReference type="InterPro" id="IPR050951">
    <property type="entry name" value="Retrovirus_Pol_polyprotein"/>
</dbReference>
<sequence length="223" mass="25697">MRKVFQIFKQSKLQANRDKCHFACSKIKYLEHFITPDDIEVDPEKTSVIQDMPEPKNVKQVQSFLQTCSWYRRFIPNFSDFSKPLSNLTKKASLWRWEHEEQKAFNILKQLLVSPPVLKQCDSAKPYIIRTDASNFALGAVLAQGEIPDELPIEYASRLLTSAEKNYSTTKREALSVVWALQKFIGYIEGAEIIIASDHHPPRWLMILKSPPGRLACLALQFQ</sequence>
<dbReference type="Gene3D" id="3.30.70.270">
    <property type="match status" value="2"/>
</dbReference>
<keyword evidence="9" id="KW-1185">Reference proteome</keyword>
<keyword evidence="2" id="KW-0808">Transferase</keyword>
<dbReference type="InterPro" id="IPR043128">
    <property type="entry name" value="Rev_trsase/Diguanyl_cyclase"/>
</dbReference>
<dbReference type="InterPro" id="IPR041577">
    <property type="entry name" value="RT_RNaseH_2"/>
</dbReference>
<dbReference type="FunFam" id="3.30.70.270:FF:000020">
    <property type="entry name" value="Transposon Tf2-6 polyprotein-like Protein"/>
    <property type="match status" value="1"/>
</dbReference>
<name>A0A4Y2GAH7_ARAVE</name>
<keyword evidence="6" id="KW-0511">Multifunctional enzyme</keyword>
<evidence type="ECO:0000259" key="7">
    <source>
        <dbReference type="Pfam" id="PF17919"/>
    </source>
</evidence>
<reference evidence="8 9" key="1">
    <citation type="journal article" date="2019" name="Sci. Rep.">
        <title>Orb-weaving spider Araneus ventricosus genome elucidates the spidroin gene catalogue.</title>
        <authorList>
            <person name="Kono N."/>
            <person name="Nakamura H."/>
            <person name="Ohtoshi R."/>
            <person name="Moran D.A.P."/>
            <person name="Shinohara A."/>
            <person name="Yoshida Y."/>
            <person name="Fujiwara M."/>
            <person name="Mori M."/>
            <person name="Tomita M."/>
            <person name="Arakawa K."/>
        </authorList>
    </citation>
    <scope>NUCLEOTIDE SEQUENCE [LARGE SCALE GENOMIC DNA]</scope>
</reference>
<dbReference type="AlphaFoldDB" id="A0A4Y2GAH7"/>
<evidence type="ECO:0000256" key="3">
    <source>
        <dbReference type="ARBA" id="ARBA00022722"/>
    </source>
</evidence>